<name>A0A918W7K0_9GAMM</name>
<keyword evidence="2" id="KW-1185">Reference proteome</keyword>
<gene>
    <name evidence="1" type="ORF">GCM10007067_13920</name>
</gene>
<dbReference type="Proteomes" id="UP000646426">
    <property type="component" value="Unassembled WGS sequence"/>
</dbReference>
<accession>A0A918W7K0</accession>
<dbReference type="EMBL" id="BMYD01000001">
    <property type="protein sequence ID" value="GHA77648.1"/>
    <property type="molecule type" value="Genomic_DNA"/>
</dbReference>
<protein>
    <submittedName>
        <fullName evidence="1">Uncharacterized protein</fullName>
    </submittedName>
</protein>
<proteinExistence type="predicted"/>
<evidence type="ECO:0000313" key="1">
    <source>
        <dbReference type="EMBL" id="GHA77648.1"/>
    </source>
</evidence>
<dbReference type="AlphaFoldDB" id="A0A918W7K0"/>
<comment type="caution">
    <text evidence="1">The sequence shown here is derived from an EMBL/GenBank/DDBJ whole genome shotgun (WGS) entry which is preliminary data.</text>
</comment>
<sequence length="73" mass="7752">MGGRPRFTVYRELTLARLLTTSCVALTLGTKAEQAAASSAGQRFSNMPLDRRVAPTSAPCARALTPRAGRCEA</sequence>
<organism evidence="1 2">
    <name type="scientific">Cognatilysobacter bugurensis</name>
    <dbReference type="NCBI Taxonomy" id="543356"/>
    <lineage>
        <taxon>Bacteria</taxon>
        <taxon>Pseudomonadati</taxon>
        <taxon>Pseudomonadota</taxon>
        <taxon>Gammaproteobacteria</taxon>
        <taxon>Lysobacterales</taxon>
        <taxon>Lysobacteraceae</taxon>
        <taxon>Cognatilysobacter</taxon>
    </lineage>
</organism>
<reference evidence="1" key="1">
    <citation type="journal article" date="2014" name="Int. J. Syst. Evol. Microbiol.">
        <title>Complete genome sequence of Corynebacterium casei LMG S-19264T (=DSM 44701T), isolated from a smear-ripened cheese.</title>
        <authorList>
            <consortium name="US DOE Joint Genome Institute (JGI-PGF)"/>
            <person name="Walter F."/>
            <person name="Albersmeier A."/>
            <person name="Kalinowski J."/>
            <person name="Ruckert C."/>
        </authorList>
    </citation>
    <scope>NUCLEOTIDE SEQUENCE</scope>
    <source>
        <strain evidence="1">KCTC 23077</strain>
    </source>
</reference>
<evidence type="ECO:0000313" key="2">
    <source>
        <dbReference type="Proteomes" id="UP000646426"/>
    </source>
</evidence>
<reference evidence="1" key="2">
    <citation type="submission" date="2020-09" db="EMBL/GenBank/DDBJ databases">
        <authorList>
            <person name="Sun Q."/>
            <person name="Kim S."/>
        </authorList>
    </citation>
    <scope>NUCLEOTIDE SEQUENCE</scope>
    <source>
        <strain evidence="1">KCTC 23077</strain>
    </source>
</reference>